<dbReference type="PANTHER" id="PTHR43725">
    <property type="entry name" value="UDP-GLUCOSE 4-EPIMERASE"/>
    <property type="match status" value="1"/>
</dbReference>
<accession>A0A231GSV3</accession>
<dbReference type="GO" id="GO:0016853">
    <property type="term" value="F:isomerase activity"/>
    <property type="evidence" value="ECO:0007669"/>
    <property type="project" value="UniProtKB-KW"/>
</dbReference>
<evidence type="ECO:0000256" key="4">
    <source>
        <dbReference type="ARBA" id="ARBA00031367"/>
    </source>
</evidence>
<keyword evidence="7" id="KW-0413">Isomerase</keyword>
<dbReference type="PANTHER" id="PTHR43725:SF53">
    <property type="entry name" value="UDP-ARABINOSE 4-EPIMERASE 1"/>
    <property type="match status" value="1"/>
</dbReference>
<dbReference type="Gene3D" id="3.40.50.720">
    <property type="entry name" value="NAD(P)-binding Rossmann-like Domain"/>
    <property type="match status" value="1"/>
</dbReference>
<dbReference type="InterPro" id="IPR001509">
    <property type="entry name" value="Epimerase_deHydtase"/>
</dbReference>
<dbReference type="Proteomes" id="UP000215506">
    <property type="component" value="Unassembled WGS sequence"/>
</dbReference>
<dbReference type="Pfam" id="PF01370">
    <property type="entry name" value="Epimerase"/>
    <property type="match status" value="1"/>
</dbReference>
<dbReference type="Gene3D" id="3.90.25.10">
    <property type="entry name" value="UDP-galactose 4-epimerase, domain 1"/>
    <property type="match status" value="1"/>
</dbReference>
<evidence type="ECO:0000259" key="6">
    <source>
        <dbReference type="Pfam" id="PF01370"/>
    </source>
</evidence>
<dbReference type="InterPro" id="IPR036291">
    <property type="entry name" value="NAD(P)-bd_dom_sf"/>
</dbReference>
<dbReference type="EMBL" id="NGAF01000083">
    <property type="protein sequence ID" value="OXR39703.1"/>
    <property type="molecule type" value="Genomic_DNA"/>
</dbReference>
<sequence length="305" mass="31600">MRVLVTGANGYVGRAVVAALSAAGHAPVAMVRVEGTEIAGATEMRRADLADIDSLRRAIRDVDVVCHLAALTRARDSFAEALQYVRVNTGGTIALLEAMDATGVSRIVFASTGAIYGAPERQPMNEEVPDAPPHPYAMSKRAAELAIEARAGGGEVAAVIARISNVAGGIDPDPTRLVPRALTAAARYSPLAINGDGSAVRDYLHLQDAAAAFVACVEHLPEAGTVVRYNIGSGHGTSVMDVVAAVERITGRPVPLEYGPAAPEPATLVCDPSKAIAEMHWRPCNSDIGTIVRDAWAAGAAASVP</sequence>
<comment type="caution">
    <text evidence="7">The sequence shown here is derived from an EMBL/GenBank/DDBJ whole genome shotgun (WGS) entry which is preliminary data.</text>
</comment>
<evidence type="ECO:0000313" key="7">
    <source>
        <dbReference type="EMBL" id="OXR39703.1"/>
    </source>
</evidence>
<evidence type="ECO:0000256" key="2">
    <source>
        <dbReference type="ARBA" id="ARBA00007637"/>
    </source>
</evidence>
<reference evidence="7 8" key="1">
    <citation type="submission" date="2017-07" db="EMBL/GenBank/DDBJ databases">
        <title>First draft Genome Sequence of Nocardia cerradoensis isolated from human infection.</title>
        <authorList>
            <person name="Carrasco G."/>
        </authorList>
    </citation>
    <scope>NUCLEOTIDE SEQUENCE [LARGE SCALE GENOMIC DNA]</scope>
    <source>
        <strain evidence="7 8">CNM20130759</strain>
    </source>
</reference>
<evidence type="ECO:0000256" key="1">
    <source>
        <dbReference type="ARBA" id="ARBA00004947"/>
    </source>
</evidence>
<evidence type="ECO:0000256" key="5">
    <source>
        <dbReference type="ARBA" id="ARBA00033067"/>
    </source>
</evidence>
<keyword evidence="8" id="KW-1185">Reference proteome</keyword>
<protein>
    <recommendedName>
        <fullName evidence="3">UDP-glucose 4-epimerase</fullName>
    </recommendedName>
    <alternativeName>
        <fullName evidence="5">Galactowaldenase</fullName>
    </alternativeName>
    <alternativeName>
        <fullName evidence="4">UDP-galactose 4-epimerase</fullName>
    </alternativeName>
</protein>
<proteinExistence type="inferred from homology"/>
<name>A0A231GSV3_9NOCA</name>
<comment type="pathway">
    <text evidence="1">Carbohydrate metabolism; galactose metabolism.</text>
</comment>
<gene>
    <name evidence="7" type="primary">galE_5</name>
    <name evidence="7" type="ORF">B7C42_08227</name>
</gene>
<feature type="domain" description="NAD-dependent epimerase/dehydratase" evidence="6">
    <location>
        <begin position="3"/>
        <end position="232"/>
    </location>
</feature>
<evidence type="ECO:0000256" key="3">
    <source>
        <dbReference type="ARBA" id="ARBA00018569"/>
    </source>
</evidence>
<dbReference type="SUPFAM" id="SSF51735">
    <property type="entry name" value="NAD(P)-binding Rossmann-fold domains"/>
    <property type="match status" value="1"/>
</dbReference>
<comment type="similarity">
    <text evidence="2">Belongs to the NAD(P)-dependent epimerase/dehydratase family.</text>
</comment>
<evidence type="ECO:0000313" key="8">
    <source>
        <dbReference type="Proteomes" id="UP000215506"/>
    </source>
</evidence>
<organism evidence="7 8">
    <name type="scientific">Nocardia cerradoensis</name>
    <dbReference type="NCBI Taxonomy" id="85688"/>
    <lineage>
        <taxon>Bacteria</taxon>
        <taxon>Bacillati</taxon>
        <taxon>Actinomycetota</taxon>
        <taxon>Actinomycetes</taxon>
        <taxon>Mycobacteriales</taxon>
        <taxon>Nocardiaceae</taxon>
        <taxon>Nocardia</taxon>
    </lineage>
</organism>
<dbReference type="AlphaFoldDB" id="A0A231GSV3"/>
<dbReference type="RefSeq" id="WP_189595165.1">
    <property type="nucleotide sequence ID" value="NZ_NGAF01000083.1"/>
</dbReference>